<dbReference type="AlphaFoldDB" id="A0A0V1ILG6"/>
<evidence type="ECO:0000313" key="5">
    <source>
        <dbReference type="Proteomes" id="UP000054805"/>
    </source>
</evidence>
<organism evidence="3 5">
    <name type="scientific">Trichinella pseudospiralis</name>
    <name type="common">Parasitic roundworm</name>
    <dbReference type="NCBI Taxonomy" id="6337"/>
    <lineage>
        <taxon>Eukaryota</taxon>
        <taxon>Metazoa</taxon>
        <taxon>Ecdysozoa</taxon>
        <taxon>Nematoda</taxon>
        <taxon>Enoplea</taxon>
        <taxon>Dorylaimia</taxon>
        <taxon>Trichinellida</taxon>
        <taxon>Trichinellidae</taxon>
        <taxon>Trichinella</taxon>
    </lineage>
</organism>
<keyword evidence="5" id="KW-1185">Reference proteome</keyword>
<evidence type="ECO:0000313" key="2">
    <source>
        <dbReference type="EMBL" id="KRY75404.1"/>
    </source>
</evidence>
<evidence type="ECO:0000313" key="3">
    <source>
        <dbReference type="EMBL" id="KRZ23348.1"/>
    </source>
</evidence>
<gene>
    <name evidence="2" type="ORF">T4A_10581</name>
    <name evidence="3" type="ORF">T4B_2504</name>
</gene>
<name>A0A0V1ILG6_TRIPS</name>
<feature type="compositionally biased region" description="Low complexity" evidence="1">
    <location>
        <begin position="26"/>
        <end position="41"/>
    </location>
</feature>
<proteinExistence type="predicted"/>
<accession>A0A0V1ILG6</accession>
<dbReference type="EMBL" id="JYDR01000018">
    <property type="protein sequence ID" value="KRY75404.1"/>
    <property type="molecule type" value="Genomic_DNA"/>
</dbReference>
<evidence type="ECO:0000313" key="4">
    <source>
        <dbReference type="Proteomes" id="UP000054632"/>
    </source>
</evidence>
<dbReference type="EMBL" id="JYDS01000147">
    <property type="protein sequence ID" value="KRZ23348.1"/>
    <property type="molecule type" value="Genomic_DNA"/>
</dbReference>
<protein>
    <submittedName>
        <fullName evidence="3">Uncharacterized protein</fullName>
    </submittedName>
</protein>
<dbReference type="Proteomes" id="UP000054805">
    <property type="component" value="Unassembled WGS sequence"/>
</dbReference>
<sequence>MLLERNAVKNVVVESSAMRKDEQMEAEQQQQQQQQQEASAAHIAKRKWSPRLEKLLSFAVGLLVRQSCIVNKHEIKERPFVGFSFCFAQIIKINYSQHQTNH</sequence>
<evidence type="ECO:0000256" key="1">
    <source>
        <dbReference type="SAM" id="MobiDB-lite"/>
    </source>
</evidence>
<feature type="region of interest" description="Disordered" evidence="1">
    <location>
        <begin position="14"/>
        <end position="43"/>
    </location>
</feature>
<reference evidence="4 5" key="1">
    <citation type="submission" date="2015-01" db="EMBL/GenBank/DDBJ databases">
        <title>Evolution of Trichinella species and genotypes.</title>
        <authorList>
            <person name="Korhonen P.K."/>
            <person name="Edoardo P."/>
            <person name="Giuseppe L.R."/>
            <person name="Gasser R.B."/>
        </authorList>
    </citation>
    <scope>NUCLEOTIDE SEQUENCE [LARGE SCALE GENOMIC DNA]</scope>
    <source>
        <strain evidence="2">ISS13</strain>
        <strain evidence="3">ISS588</strain>
    </source>
</reference>
<dbReference type="Proteomes" id="UP000054632">
    <property type="component" value="Unassembled WGS sequence"/>
</dbReference>
<comment type="caution">
    <text evidence="3">The sequence shown here is derived from an EMBL/GenBank/DDBJ whole genome shotgun (WGS) entry which is preliminary data.</text>
</comment>